<accession>A0A0N1H0A5</accession>
<dbReference type="InterPro" id="IPR011333">
    <property type="entry name" value="SKP1/BTB/POZ_sf"/>
</dbReference>
<dbReference type="AlphaFoldDB" id="A0A0N1H0A5"/>
<feature type="compositionally biased region" description="Acidic residues" evidence="1">
    <location>
        <begin position="111"/>
        <end position="122"/>
    </location>
</feature>
<feature type="compositionally biased region" description="Polar residues" evidence="1">
    <location>
        <begin position="96"/>
        <end position="106"/>
    </location>
</feature>
<evidence type="ECO:0008006" key="4">
    <source>
        <dbReference type="Google" id="ProtNLM"/>
    </source>
</evidence>
<dbReference type="GeneID" id="28735631"/>
<feature type="region of interest" description="Disordered" evidence="1">
    <location>
        <begin position="92"/>
        <end position="122"/>
    </location>
</feature>
<organism evidence="2 3">
    <name type="scientific">Cyphellophora attinorum</name>
    <dbReference type="NCBI Taxonomy" id="1664694"/>
    <lineage>
        <taxon>Eukaryota</taxon>
        <taxon>Fungi</taxon>
        <taxon>Dikarya</taxon>
        <taxon>Ascomycota</taxon>
        <taxon>Pezizomycotina</taxon>
        <taxon>Eurotiomycetes</taxon>
        <taxon>Chaetothyriomycetidae</taxon>
        <taxon>Chaetothyriales</taxon>
        <taxon>Cyphellophoraceae</taxon>
        <taxon>Cyphellophora</taxon>
    </lineage>
</organism>
<dbReference type="RefSeq" id="XP_017997047.1">
    <property type="nucleotide sequence ID" value="XM_018143751.1"/>
</dbReference>
<dbReference type="Proteomes" id="UP000038010">
    <property type="component" value="Unassembled WGS sequence"/>
</dbReference>
<proteinExistence type="predicted"/>
<gene>
    <name evidence="2" type="ORF">AB675_3679</name>
</gene>
<evidence type="ECO:0000313" key="3">
    <source>
        <dbReference type="Proteomes" id="UP000038010"/>
    </source>
</evidence>
<reference evidence="2 3" key="1">
    <citation type="submission" date="2015-06" db="EMBL/GenBank/DDBJ databases">
        <title>Draft genome of the ant-associated black yeast Phialophora attae CBS 131958.</title>
        <authorList>
            <person name="Moreno L.F."/>
            <person name="Stielow B.J."/>
            <person name="de Hoog S."/>
            <person name="Vicente V.A."/>
            <person name="Weiss V.A."/>
            <person name="de Vries M."/>
            <person name="Cruz L.M."/>
            <person name="Souza E.M."/>
        </authorList>
    </citation>
    <scope>NUCLEOTIDE SEQUENCE [LARGE SCALE GENOMIC DNA]</scope>
    <source>
        <strain evidence="2 3">CBS 131958</strain>
    </source>
</reference>
<name>A0A0N1H0A5_9EURO</name>
<protein>
    <recommendedName>
        <fullName evidence="4">BTB domain-containing protein</fullName>
    </recommendedName>
</protein>
<keyword evidence="3" id="KW-1185">Reference proteome</keyword>
<dbReference type="OrthoDB" id="9997739at2759"/>
<comment type="caution">
    <text evidence="2">The sequence shown here is derived from an EMBL/GenBank/DDBJ whole genome shotgun (WGS) entry which is preliminary data.</text>
</comment>
<sequence length="122" mass="13781">MAAENANIFAGEVFHFDVGYYTFATCLQELAGIRCMMRVQMKESREGRVRLEHVDHDTFLRFAEYLYGQNYNSAEALVVLDQPIDDDMLAEHVSAEPNTTSTTNSAGFDEPVLDEADWGFDS</sequence>
<dbReference type="VEuPathDB" id="FungiDB:AB675_3679"/>
<dbReference type="Gene3D" id="3.30.710.10">
    <property type="entry name" value="Potassium Channel Kv1.1, Chain A"/>
    <property type="match status" value="1"/>
</dbReference>
<evidence type="ECO:0000256" key="1">
    <source>
        <dbReference type="SAM" id="MobiDB-lite"/>
    </source>
</evidence>
<evidence type="ECO:0000313" key="2">
    <source>
        <dbReference type="EMBL" id="KPI37084.1"/>
    </source>
</evidence>
<dbReference type="EMBL" id="LFJN01000026">
    <property type="protein sequence ID" value="KPI37084.1"/>
    <property type="molecule type" value="Genomic_DNA"/>
</dbReference>